<comment type="caution">
    <text evidence="1">The sequence shown here is derived from an EMBL/GenBank/DDBJ whole genome shotgun (WGS) entry which is preliminary data.</text>
</comment>
<dbReference type="Proteomes" id="UP000735302">
    <property type="component" value="Unassembled WGS sequence"/>
</dbReference>
<keyword evidence="2" id="KW-1185">Reference proteome</keyword>
<proteinExistence type="predicted"/>
<dbReference type="EMBL" id="BLXT01008089">
    <property type="protein sequence ID" value="GFO45932.1"/>
    <property type="molecule type" value="Genomic_DNA"/>
</dbReference>
<dbReference type="AlphaFoldDB" id="A0AAV4DNK3"/>
<reference evidence="1 2" key="1">
    <citation type="journal article" date="2021" name="Elife">
        <title>Chloroplast acquisition without the gene transfer in kleptoplastic sea slugs, Plakobranchus ocellatus.</title>
        <authorList>
            <person name="Maeda T."/>
            <person name="Takahashi S."/>
            <person name="Yoshida T."/>
            <person name="Shimamura S."/>
            <person name="Takaki Y."/>
            <person name="Nagai Y."/>
            <person name="Toyoda A."/>
            <person name="Suzuki Y."/>
            <person name="Arimoto A."/>
            <person name="Ishii H."/>
            <person name="Satoh N."/>
            <person name="Nishiyama T."/>
            <person name="Hasebe M."/>
            <person name="Maruyama T."/>
            <person name="Minagawa J."/>
            <person name="Obokata J."/>
            <person name="Shigenobu S."/>
        </authorList>
    </citation>
    <scope>NUCLEOTIDE SEQUENCE [LARGE SCALE GENOMIC DNA]</scope>
</reference>
<name>A0AAV4DNK3_9GAST</name>
<evidence type="ECO:0000313" key="1">
    <source>
        <dbReference type="EMBL" id="GFO45932.1"/>
    </source>
</evidence>
<organism evidence="1 2">
    <name type="scientific">Plakobranchus ocellatus</name>
    <dbReference type="NCBI Taxonomy" id="259542"/>
    <lineage>
        <taxon>Eukaryota</taxon>
        <taxon>Metazoa</taxon>
        <taxon>Spiralia</taxon>
        <taxon>Lophotrochozoa</taxon>
        <taxon>Mollusca</taxon>
        <taxon>Gastropoda</taxon>
        <taxon>Heterobranchia</taxon>
        <taxon>Euthyneura</taxon>
        <taxon>Panpulmonata</taxon>
        <taxon>Sacoglossa</taxon>
        <taxon>Placobranchoidea</taxon>
        <taxon>Plakobranchidae</taxon>
        <taxon>Plakobranchus</taxon>
    </lineage>
</organism>
<accession>A0AAV4DNK3</accession>
<gene>
    <name evidence="1" type="ORF">PoB_007243700</name>
</gene>
<evidence type="ECO:0000313" key="2">
    <source>
        <dbReference type="Proteomes" id="UP000735302"/>
    </source>
</evidence>
<sequence length="72" mass="8109">MLLTPSPLESQRCQAGVQISDMINFLACKHNAGPALSKRNPLWIADWMADVCEATKVTDPDFWGNSDRRPHR</sequence>
<protein>
    <submittedName>
        <fullName evidence="1">Uncharacterized protein</fullName>
    </submittedName>
</protein>